<dbReference type="GeneID" id="20529963"/>
<protein>
    <recommendedName>
        <fullName evidence="1">Myotubularin phosphatase domain-containing protein</fullName>
    </recommendedName>
</protein>
<gene>
    <name evidence="2" type="ORF">H696_05238</name>
</gene>
<proteinExistence type="predicted"/>
<dbReference type="AlphaFoldDB" id="A0A058Z2F7"/>
<dbReference type="OrthoDB" id="271628at2759"/>
<accession>A0A058Z2F7</accession>
<dbReference type="InterPro" id="IPR010569">
    <property type="entry name" value="Myotubularin-like_Pase_dom"/>
</dbReference>
<sequence>MELQELIPQSQIRCSLTHAFGRPPQRDSTLLFHPHTFWVYRSDTDVEVYSYKLVSSLHVARLPRTPASKRSADPPAPAPGTQVPAVEKLFVYFKTFHTLAVVPLLPGDMALIVRTLSTMSAIAVPRLLPAFDFRIESILLPTDIAELSNVEPLTSGPSMAPLDQSFNPFATPSSSTASLLAGGAPSSPSSSSSSSLATSAGRPLSSLADWCGFGSGLGRPIIPLSAETSPSILSGEAWCAALLRRWGVSARSLEITSQNYDFSVCKSYPRSFITPGGLKCDLRTIASLCTGGRLPILAYFRPDRPMPTPGGGGHPAAAAAAATAAAATTTTTAGPTTGIAVYRSGMFLRNARCLTIDVFFRELGRALGTEDALSVIVDPRSPNNAGGFYANAATHGGPERNFHIFFAGLETSQGLRPVFARMLGALNGPDKGMAAFHTDILPWLTQVQNVLASVRRLSDFILTGSLGALLDTRIPSSGSALPATGGAAPGQRFLLVQDADDGSDLASLLVSLVKVIVDPHYRTLGGLRDLIDEDWCSFGFRFSDRCGQLPAAGQTDIYAVGAGSVPAAAPAASGGATDVHETLGAVPPSPILVLFVECLLRVMSELPRSFEYNELAVLSLFDAMHSCQFGNFILNNEFSRSRANATPSLQGLPSGGVGIGSLSSGSVGSFSAAGLHFASSHASPSARSVSIHSSEPALPVVDNELRVLEAVQTPSFWTYYRAPSSQRRFTNRFYSGKIHPGPLPVFPVSRDIGSILMGFYSPSWSRHAGGTIARLAGIRPLALASVGQPTVIRSDLRAHQDFSPGVDSRYSQLGARLQELRKQISELKAQQAATLDPPALEGDGAEVA</sequence>
<dbReference type="Proteomes" id="UP000030693">
    <property type="component" value="Unassembled WGS sequence"/>
</dbReference>
<dbReference type="PANTHER" id="PTHR10807">
    <property type="entry name" value="MYOTUBULARIN-RELATED"/>
    <property type="match status" value="1"/>
</dbReference>
<dbReference type="GO" id="GO:0004438">
    <property type="term" value="F:phosphatidylinositol-3-phosphate phosphatase activity"/>
    <property type="evidence" value="ECO:0007669"/>
    <property type="project" value="TreeGrafter"/>
</dbReference>
<name>A0A058Z2F7_FONAL</name>
<dbReference type="EMBL" id="KB932209">
    <property type="protein sequence ID" value="KCV68321.1"/>
    <property type="molecule type" value="Genomic_DNA"/>
</dbReference>
<evidence type="ECO:0000259" key="1">
    <source>
        <dbReference type="PROSITE" id="PS51339"/>
    </source>
</evidence>
<dbReference type="PROSITE" id="PS51339">
    <property type="entry name" value="PPASE_MYOTUBULARIN"/>
    <property type="match status" value="1"/>
</dbReference>
<dbReference type="GO" id="GO:0106018">
    <property type="term" value="F:phosphatidylinositol-3,5-bisphosphate phosphatase activity"/>
    <property type="evidence" value="ECO:0007669"/>
    <property type="project" value="TreeGrafter"/>
</dbReference>
<organism evidence="2">
    <name type="scientific">Fonticula alba</name>
    <name type="common">Slime mold</name>
    <dbReference type="NCBI Taxonomy" id="691883"/>
    <lineage>
        <taxon>Eukaryota</taxon>
        <taxon>Rotosphaerida</taxon>
        <taxon>Fonticulaceae</taxon>
        <taxon>Fonticula</taxon>
    </lineage>
</organism>
<dbReference type="eggNOG" id="KOG1089">
    <property type="taxonomic scope" value="Eukaryota"/>
</dbReference>
<feature type="domain" description="Myotubularin phosphatase" evidence="1">
    <location>
        <begin position="233"/>
        <end position="809"/>
    </location>
</feature>
<dbReference type="SUPFAM" id="SSF52799">
    <property type="entry name" value="(Phosphotyrosine protein) phosphatases II"/>
    <property type="match status" value="1"/>
</dbReference>
<dbReference type="Pfam" id="PF06602">
    <property type="entry name" value="Myotub-related"/>
    <property type="match status" value="2"/>
</dbReference>
<keyword evidence="3" id="KW-1185">Reference proteome</keyword>
<dbReference type="InterPro" id="IPR029021">
    <property type="entry name" value="Prot-tyrosine_phosphatase-like"/>
</dbReference>
<dbReference type="PANTHER" id="PTHR10807:SF8">
    <property type="entry name" value="PHOSPHATIDYLINOSITOL-3-PHOSPHATE PHOSPHATASE"/>
    <property type="match status" value="1"/>
</dbReference>
<dbReference type="GO" id="GO:0046856">
    <property type="term" value="P:phosphatidylinositol dephosphorylation"/>
    <property type="evidence" value="ECO:0007669"/>
    <property type="project" value="TreeGrafter"/>
</dbReference>
<reference evidence="2" key="1">
    <citation type="submission" date="2013-04" db="EMBL/GenBank/DDBJ databases">
        <title>The Genome Sequence of Fonticula alba ATCC 38817.</title>
        <authorList>
            <consortium name="The Broad Institute Genomics Platform"/>
            <person name="Russ C."/>
            <person name="Cuomo C."/>
            <person name="Burger G."/>
            <person name="Gray M.W."/>
            <person name="Holland P.W.H."/>
            <person name="King N."/>
            <person name="Lang F.B.F."/>
            <person name="Roger A.J."/>
            <person name="Ruiz-Trillo I."/>
            <person name="Brown M."/>
            <person name="Walker B."/>
            <person name="Young S."/>
            <person name="Zeng Q."/>
            <person name="Gargeya S."/>
            <person name="Fitzgerald M."/>
            <person name="Haas B."/>
            <person name="Abouelleil A."/>
            <person name="Allen A.W."/>
            <person name="Alvarado L."/>
            <person name="Arachchi H.M."/>
            <person name="Berlin A.M."/>
            <person name="Chapman S.B."/>
            <person name="Gainer-Dewar J."/>
            <person name="Goldberg J."/>
            <person name="Griggs A."/>
            <person name="Gujja S."/>
            <person name="Hansen M."/>
            <person name="Howarth C."/>
            <person name="Imamovic A."/>
            <person name="Ireland A."/>
            <person name="Larimer J."/>
            <person name="McCowan C."/>
            <person name="Murphy C."/>
            <person name="Pearson M."/>
            <person name="Poon T.W."/>
            <person name="Priest M."/>
            <person name="Roberts A."/>
            <person name="Saif S."/>
            <person name="Shea T."/>
            <person name="Sisk P."/>
            <person name="Sykes S."/>
            <person name="Wortman J."/>
            <person name="Nusbaum C."/>
            <person name="Birren B."/>
        </authorList>
    </citation>
    <scope>NUCLEOTIDE SEQUENCE [LARGE SCALE GENOMIC DNA]</scope>
    <source>
        <strain evidence="2">ATCC 38817</strain>
    </source>
</reference>
<evidence type="ECO:0000313" key="3">
    <source>
        <dbReference type="Proteomes" id="UP000030693"/>
    </source>
</evidence>
<dbReference type="RefSeq" id="XP_009497375.1">
    <property type="nucleotide sequence ID" value="XM_009499100.1"/>
</dbReference>
<dbReference type="InterPro" id="IPR030564">
    <property type="entry name" value="Myotubularin"/>
</dbReference>
<dbReference type="STRING" id="691883.A0A058Z2F7"/>
<evidence type="ECO:0000313" key="2">
    <source>
        <dbReference type="EMBL" id="KCV68321.1"/>
    </source>
</evidence>
<dbReference type="GO" id="GO:0005737">
    <property type="term" value="C:cytoplasm"/>
    <property type="evidence" value="ECO:0007669"/>
    <property type="project" value="TreeGrafter"/>
</dbReference>